<comment type="caution">
    <text evidence="1">The sequence shown here is derived from an EMBL/GenBank/DDBJ whole genome shotgun (WGS) entry which is preliminary data.</text>
</comment>
<evidence type="ECO:0000313" key="2">
    <source>
        <dbReference type="Proteomes" id="UP001320766"/>
    </source>
</evidence>
<reference evidence="1 2" key="1">
    <citation type="submission" date="2022-06" db="EMBL/GenBank/DDBJ databases">
        <title>Sequencing the genomes of 1000 actinobacteria strains.</title>
        <authorList>
            <person name="Klenk H.-P."/>
        </authorList>
    </citation>
    <scope>NUCLEOTIDE SEQUENCE [LARGE SCALE GENOMIC DNA]</scope>
    <source>
        <strain evidence="1 2">DSM 44170</strain>
    </source>
</reference>
<evidence type="ECO:0008006" key="3">
    <source>
        <dbReference type="Google" id="ProtNLM"/>
    </source>
</evidence>
<accession>A0ABT1KAC8</accession>
<proteinExistence type="predicted"/>
<protein>
    <recommendedName>
        <fullName evidence="3">MerR family transcriptional regulator</fullName>
    </recommendedName>
</protein>
<sequence length="116" mass="13028">MNPPDLLCHTSRRQHTNALTPPRGALRVSGGCTIDPEPITAADAALRLRKDPATIRSWGSRYQARKLGRHDRRTYYDYNDLATIDGCIARGEDVPETAELRDQLRAALRERFRAAA</sequence>
<dbReference type="RefSeq" id="WP_253776202.1">
    <property type="nucleotide sequence ID" value="NZ_BAAAVE010000017.1"/>
</dbReference>
<keyword evidence="2" id="KW-1185">Reference proteome</keyword>
<organism evidence="1 2">
    <name type="scientific">Nonomuraea roseoviolacea subsp. carminata</name>
    <dbReference type="NCBI Taxonomy" id="160689"/>
    <lineage>
        <taxon>Bacteria</taxon>
        <taxon>Bacillati</taxon>
        <taxon>Actinomycetota</taxon>
        <taxon>Actinomycetes</taxon>
        <taxon>Streptosporangiales</taxon>
        <taxon>Streptosporangiaceae</taxon>
        <taxon>Nonomuraea</taxon>
    </lineage>
</organism>
<dbReference type="Proteomes" id="UP001320766">
    <property type="component" value="Unassembled WGS sequence"/>
</dbReference>
<gene>
    <name evidence="1" type="ORF">HD595_006759</name>
</gene>
<name>A0ABT1KAC8_9ACTN</name>
<evidence type="ECO:0000313" key="1">
    <source>
        <dbReference type="EMBL" id="MCP2350637.1"/>
    </source>
</evidence>
<dbReference type="EMBL" id="JAMZEC010000001">
    <property type="protein sequence ID" value="MCP2350637.1"/>
    <property type="molecule type" value="Genomic_DNA"/>
</dbReference>